<name>A0A7Y7WLL1_9PSED</name>
<protein>
    <submittedName>
        <fullName evidence="5">S-type pyocin domain-containing protein</fullName>
    </submittedName>
</protein>
<accession>A0A7Y7WLL1</accession>
<keyword evidence="3" id="KW-0078">Bacteriocin</keyword>
<keyword evidence="2" id="KW-0044">Antibiotic</keyword>
<dbReference type="Pfam" id="PF06958">
    <property type="entry name" value="Pyocin_S"/>
    <property type="match status" value="1"/>
</dbReference>
<evidence type="ECO:0000313" key="6">
    <source>
        <dbReference type="Proteomes" id="UP000522864"/>
    </source>
</evidence>
<dbReference type="GO" id="GO:0031640">
    <property type="term" value="P:killing of cells of another organism"/>
    <property type="evidence" value="ECO:0007669"/>
    <property type="project" value="UniProtKB-KW"/>
</dbReference>
<keyword evidence="1" id="KW-0929">Antimicrobial</keyword>
<evidence type="ECO:0000256" key="1">
    <source>
        <dbReference type="ARBA" id="ARBA00022529"/>
    </source>
</evidence>
<reference evidence="5 6" key="1">
    <citation type="submission" date="2020-04" db="EMBL/GenBank/DDBJ databases">
        <title>Molecular characterization of pseudomonads from Agaricus bisporus reveal novel blotch 2 pathogens in Western Europe.</title>
        <authorList>
            <person name="Taparia T."/>
            <person name="Krijger M."/>
            <person name="Haynes E."/>
            <person name="Elpinstone J.G."/>
            <person name="Noble R."/>
            <person name="Van Der Wolf J."/>
        </authorList>
    </citation>
    <scope>NUCLEOTIDE SEQUENCE [LARGE SCALE GENOMIC DNA]</scope>
    <source>
        <strain evidence="5 6">G9001</strain>
    </source>
</reference>
<dbReference type="EMBL" id="JACAQA010000002">
    <property type="protein sequence ID" value="NWB83754.1"/>
    <property type="molecule type" value="Genomic_DNA"/>
</dbReference>
<proteinExistence type="predicted"/>
<feature type="domain" description="Pyosin/cloacin translocation" evidence="4">
    <location>
        <begin position="292"/>
        <end position="421"/>
    </location>
</feature>
<evidence type="ECO:0000256" key="3">
    <source>
        <dbReference type="ARBA" id="ARBA00023048"/>
    </source>
</evidence>
<comment type="caution">
    <text evidence="5">The sequence shown here is derived from an EMBL/GenBank/DDBJ whole genome shotgun (WGS) entry which is preliminary data.</text>
</comment>
<evidence type="ECO:0000259" key="4">
    <source>
        <dbReference type="Pfam" id="PF06958"/>
    </source>
</evidence>
<evidence type="ECO:0000256" key="2">
    <source>
        <dbReference type="ARBA" id="ARBA00023022"/>
    </source>
</evidence>
<dbReference type="InterPro" id="IPR036302">
    <property type="entry name" value="Pyosin/cloacin_T_dom_sf"/>
</dbReference>
<gene>
    <name evidence="5" type="ORF">HX830_02570</name>
</gene>
<dbReference type="AlphaFoldDB" id="A0A7Y7WLL1"/>
<dbReference type="InterPro" id="IPR016128">
    <property type="entry name" value="Pyosin/cloacin_T_dom"/>
</dbReference>
<dbReference type="GO" id="GO:0042742">
    <property type="term" value="P:defense response to bacterium"/>
    <property type="evidence" value="ECO:0007669"/>
    <property type="project" value="UniProtKB-KW"/>
</dbReference>
<dbReference type="SUPFAM" id="SSF69369">
    <property type="entry name" value="Cloacin translocation domain"/>
    <property type="match status" value="1"/>
</dbReference>
<organism evidence="5 6">
    <name type="scientific">Pseudomonas gingeri</name>
    <dbReference type="NCBI Taxonomy" id="117681"/>
    <lineage>
        <taxon>Bacteria</taxon>
        <taxon>Pseudomonadati</taxon>
        <taxon>Pseudomonadota</taxon>
        <taxon>Gammaproteobacteria</taxon>
        <taxon>Pseudomonadales</taxon>
        <taxon>Pseudomonadaceae</taxon>
        <taxon>Pseudomonas</taxon>
    </lineage>
</organism>
<sequence length="574" mass="61320">MDVLAAKLAELDTKRRQAESAVSVNDAAWQALLEQRLGVIGVERDIHVQRLPEFLQTELSIAAGSVAGLAPAQALIHYKTVLDDMIAGKLAAIRPIQAPPPWTSGGVTLTYPATNPKIVSPLSKPELEALANLVHLQATGQLGQKWASHHDALLKSESARYLGIASNAFGALAARARAVADEQARLFAKTEAKRKAAEAHTFRLAPTGATQLSAAAGFIAITTGTGLTLEAAIQSGIQALKTLGSAVLDRATGVGIGLLLYSPSLGNSDLYPPTTLSLPARDLIPDLPENLSAIAVAGGTVDLPYRVYGDRSKYSLIATQANGGLSPKVPVRALTLDPAANAYTFTTADTPAITLTFPIAAPDGSSTTSPVQPVEIPIYTGITLTPIEVKAEPLPGMDQWDIRDGIYTFPADSGLPPIYVVFSSPYEGATTRGEHSGRMYNPDKAGGAIQNLDWTTASVTQDGIDLVKLHTGRFAPSDANAIMVDRLEKVLRGELSIADVDKRFYTHEIRELERYRALGIADGVVPKGKDAASEVWNNAHTATLEDYKLKDEENLFYTFDAIKAADEQVWREFK</sequence>
<evidence type="ECO:0000313" key="5">
    <source>
        <dbReference type="EMBL" id="NWB83754.1"/>
    </source>
</evidence>
<dbReference type="Proteomes" id="UP000522864">
    <property type="component" value="Unassembled WGS sequence"/>
</dbReference>